<reference evidence="2" key="2">
    <citation type="journal article" date="2017" name="J. Anim. Genet.">
        <title>Multiple reference genome sequences of hot pepper reveal the massive evolution of plant disease resistance genes by retroduplication.</title>
        <authorList>
            <person name="Kim S."/>
            <person name="Park J."/>
            <person name="Yeom S.-I."/>
            <person name="Kim Y.-M."/>
            <person name="Seo E."/>
            <person name="Kim K.-T."/>
            <person name="Kim M.-S."/>
            <person name="Lee J.M."/>
            <person name="Cheong K."/>
            <person name="Shin H.-S."/>
            <person name="Kim S.-B."/>
            <person name="Han K."/>
            <person name="Lee J."/>
            <person name="Park M."/>
            <person name="Lee H.-A."/>
            <person name="Lee H.-Y."/>
            <person name="Lee Y."/>
            <person name="Oh S."/>
            <person name="Lee J.H."/>
            <person name="Choi E."/>
            <person name="Choi E."/>
            <person name="Lee S.E."/>
            <person name="Jeon J."/>
            <person name="Kim H."/>
            <person name="Choi G."/>
            <person name="Song H."/>
            <person name="Lee J."/>
            <person name="Lee S.-C."/>
            <person name="Kwon J.-K."/>
            <person name="Lee H.-Y."/>
            <person name="Koo N."/>
            <person name="Hong Y."/>
            <person name="Kim R.W."/>
            <person name="Kang W.-H."/>
            <person name="Huh J.H."/>
            <person name="Kang B.-C."/>
            <person name="Yang T.-J."/>
            <person name="Lee Y.-H."/>
            <person name="Bennetzen J.L."/>
            <person name="Choi D."/>
        </authorList>
    </citation>
    <scope>NUCLEOTIDE SEQUENCE [LARGE SCALE GENOMIC DNA]</scope>
    <source>
        <strain evidence="2">cv. PBC81</strain>
    </source>
</reference>
<reference evidence="1 2" key="1">
    <citation type="journal article" date="2017" name="Genome Biol.">
        <title>New reference genome sequences of hot pepper reveal the massive evolution of plant disease-resistance genes by retroduplication.</title>
        <authorList>
            <person name="Kim S."/>
            <person name="Park J."/>
            <person name="Yeom S.I."/>
            <person name="Kim Y.M."/>
            <person name="Seo E."/>
            <person name="Kim K.T."/>
            <person name="Kim M.S."/>
            <person name="Lee J.M."/>
            <person name="Cheong K."/>
            <person name="Shin H.S."/>
            <person name="Kim S.B."/>
            <person name="Han K."/>
            <person name="Lee J."/>
            <person name="Park M."/>
            <person name="Lee H.A."/>
            <person name="Lee H.Y."/>
            <person name="Lee Y."/>
            <person name="Oh S."/>
            <person name="Lee J.H."/>
            <person name="Choi E."/>
            <person name="Choi E."/>
            <person name="Lee S.E."/>
            <person name="Jeon J."/>
            <person name="Kim H."/>
            <person name="Choi G."/>
            <person name="Song H."/>
            <person name="Lee J."/>
            <person name="Lee S.C."/>
            <person name="Kwon J.K."/>
            <person name="Lee H.Y."/>
            <person name="Koo N."/>
            <person name="Hong Y."/>
            <person name="Kim R.W."/>
            <person name="Kang W.H."/>
            <person name="Huh J.H."/>
            <person name="Kang B.C."/>
            <person name="Yang T.J."/>
            <person name="Lee Y.H."/>
            <person name="Bennetzen J.L."/>
            <person name="Choi D."/>
        </authorList>
    </citation>
    <scope>NUCLEOTIDE SEQUENCE [LARGE SCALE GENOMIC DNA]</scope>
    <source>
        <strain evidence="2">cv. PBC81</strain>
    </source>
</reference>
<sequence length="108" mass="12120">MAISYENLLDNRKQPIKKNAFVNIKTKSTTCNEQTKKMDKEGNKTVGIAKVPTFDFIGGFLSEDYLHFLSYGLRNEKGEKNGLISFFVMVKNAHHRVAVEGGASGYDK</sequence>
<evidence type="ECO:0000313" key="1">
    <source>
        <dbReference type="EMBL" id="PHT53495.1"/>
    </source>
</evidence>
<keyword evidence="2" id="KW-1185">Reference proteome</keyword>
<dbReference type="OrthoDB" id="884464at2759"/>
<name>A0A2G2X7L9_CAPBA</name>
<organism evidence="1 2">
    <name type="scientific">Capsicum baccatum</name>
    <name type="common">Peruvian pepper</name>
    <dbReference type="NCBI Taxonomy" id="33114"/>
    <lineage>
        <taxon>Eukaryota</taxon>
        <taxon>Viridiplantae</taxon>
        <taxon>Streptophyta</taxon>
        <taxon>Embryophyta</taxon>
        <taxon>Tracheophyta</taxon>
        <taxon>Spermatophyta</taxon>
        <taxon>Magnoliopsida</taxon>
        <taxon>eudicotyledons</taxon>
        <taxon>Gunneridae</taxon>
        <taxon>Pentapetalae</taxon>
        <taxon>asterids</taxon>
        <taxon>lamiids</taxon>
        <taxon>Solanales</taxon>
        <taxon>Solanaceae</taxon>
        <taxon>Solanoideae</taxon>
        <taxon>Capsiceae</taxon>
        <taxon>Capsicum</taxon>
    </lineage>
</organism>
<gene>
    <name evidence="1" type="ORF">CQW23_07957</name>
</gene>
<dbReference type="AlphaFoldDB" id="A0A2G2X7L9"/>
<comment type="caution">
    <text evidence="1">The sequence shown here is derived from an EMBL/GenBank/DDBJ whole genome shotgun (WGS) entry which is preliminary data.</text>
</comment>
<dbReference type="EMBL" id="MLFT02000003">
    <property type="protein sequence ID" value="PHT53495.1"/>
    <property type="molecule type" value="Genomic_DNA"/>
</dbReference>
<protein>
    <submittedName>
        <fullName evidence="1">BON1-associated protein 2</fullName>
    </submittedName>
</protein>
<accession>A0A2G2X7L9</accession>
<dbReference type="Proteomes" id="UP000224567">
    <property type="component" value="Unassembled WGS sequence"/>
</dbReference>
<evidence type="ECO:0000313" key="2">
    <source>
        <dbReference type="Proteomes" id="UP000224567"/>
    </source>
</evidence>
<proteinExistence type="predicted"/>